<evidence type="ECO:0008006" key="3">
    <source>
        <dbReference type="Google" id="ProtNLM"/>
    </source>
</evidence>
<protein>
    <recommendedName>
        <fullName evidence="3">Outer membrane protein beta-barrel domain-containing protein</fullName>
    </recommendedName>
</protein>
<organism evidence="1 2">
    <name type="scientific">Sphingobacterium oryzagri</name>
    <dbReference type="NCBI Taxonomy" id="3025669"/>
    <lineage>
        <taxon>Bacteria</taxon>
        <taxon>Pseudomonadati</taxon>
        <taxon>Bacteroidota</taxon>
        <taxon>Sphingobacteriia</taxon>
        <taxon>Sphingobacteriales</taxon>
        <taxon>Sphingobacteriaceae</taxon>
        <taxon>Sphingobacterium</taxon>
    </lineage>
</organism>
<proteinExistence type="predicted"/>
<sequence>MNVKAQYRVGGSGLRENWFIGAGFGAQFFYGDHNRQMYFWDRVVPAYELHAGKWFTSGLGLRLALNGLQNHGVTQNGSHGTGEIYDASKWLEKQEFGYMNVHGDVMFDLMNMIEGYDYQRWHVIPYVGLGMMFTWEVPRSNEISANLGIFNTCYINESFDFTIDVRGSMVNDRFDGEQGGRSDEGMLTLAFGLIYKINYTDWNRPRWEAPPRRGPRRADAAKRLTSELRLSEYDALKKYKDDREVVRQEVAVLVPLPSATVQL</sequence>
<reference evidence="1 2" key="1">
    <citation type="submission" date="2023-02" db="EMBL/GenBank/DDBJ databases">
        <title>Genome sequence of Sphingobacterium sp. KACC 22765.</title>
        <authorList>
            <person name="Kim S."/>
            <person name="Heo J."/>
            <person name="Kwon S.-W."/>
        </authorList>
    </citation>
    <scope>NUCLEOTIDE SEQUENCE [LARGE SCALE GENOMIC DNA]</scope>
    <source>
        <strain evidence="1 2">KACC 22765</strain>
    </source>
</reference>
<evidence type="ECO:0000313" key="1">
    <source>
        <dbReference type="EMBL" id="WDF68331.1"/>
    </source>
</evidence>
<evidence type="ECO:0000313" key="2">
    <source>
        <dbReference type="Proteomes" id="UP001221558"/>
    </source>
</evidence>
<dbReference type="Proteomes" id="UP001221558">
    <property type="component" value="Chromosome"/>
</dbReference>
<keyword evidence="2" id="KW-1185">Reference proteome</keyword>
<gene>
    <name evidence="1" type="ORF">PQ465_18815</name>
</gene>
<name>A0ABY7WFD4_9SPHI</name>
<dbReference type="RefSeq" id="WP_274267064.1">
    <property type="nucleotide sequence ID" value="NZ_CP117880.1"/>
</dbReference>
<accession>A0ABY7WFD4</accession>
<dbReference type="EMBL" id="CP117880">
    <property type="protein sequence ID" value="WDF68331.1"/>
    <property type="molecule type" value="Genomic_DNA"/>
</dbReference>